<dbReference type="AlphaFoldDB" id="A0A0P1BM59"/>
<dbReference type="EMBL" id="CCYA01000254">
    <property type="protein sequence ID" value="CEH17185.1"/>
    <property type="molecule type" value="Genomic_DNA"/>
</dbReference>
<name>A0A0P1BM59_9BASI</name>
<accession>A0A0P1BM59</accession>
<keyword evidence="3" id="KW-1185">Reference proteome</keyword>
<reference evidence="2 3" key="1">
    <citation type="submission" date="2014-09" db="EMBL/GenBank/DDBJ databases">
        <authorList>
            <person name="Magalhaes I.L.F."/>
            <person name="Oliveira U."/>
            <person name="Santos F.R."/>
            <person name="Vidigal T.H.D.A."/>
            <person name="Brescovit A.D."/>
            <person name="Santos A.J."/>
        </authorList>
    </citation>
    <scope>NUCLEOTIDE SEQUENCE [LARGE SCALE GENOMIC DNA]</scope>
</reference>
<proteinExistence type="predicted"/>
<feature type="compositionally biased region" description="Polar residues" evidence="1">
    <location>
        <begin position="13"/>
        <end position="24"/>
    </location>
</feature>
<sequence>MVTALQEVGNGIEPTTTVPPSTNSKMQCDALASHGRWRFLGSIFNLGADDVKSGKGSRSRVVQSNTQTRALECATVASQGFRLGADT</sequence>
<organism evidence="2 3">
    <name type="scientific">Ceraceosorus bombacis</name>
    <dbReference type="NCBI Taxonomy" id="401625"/>
    <lineage>
        <taxon>Eukaryota</taxon>
        <taxon>Fungi</taxon>
        <taxon>Dikarya</taxon>
        <taxon>Basidiomycota</taxon>
        <taxon>Ustilaginomycotina</taxon>
        <taxon>Exobasidiomycetes</taxon>
        <taxon>Ceraceosorales</taxon>
        <taxon>Ceraceosoraceae</taxon>
        <taxon>Ceraceosorus</taxon>
    </lineage>
</organism>
<dbReference type="Proteomes" id="UP000054845">
    <property type="component" value="Unassembled WGS sequence"/>
</dbReference>
<evidence type="ECO:0000313" key="2">
    <source>
        <dbReference type="EMBL" id="CEH17185.1"/>
    </source>
</evidence>
<evidence type="ECO:0000256" key="1">
    <source>
        <dbReference type="SAM" id="MobiDB-lite"/>
    </source>
</evidence>
<protein>
    <submittedName>
        <fullName evidence="2">Uncharacterized protein</fullName>
    </submittedName>
</protein>
<feature type="region of interest" description="Disordered" evidence="1">
    <location>
        <begin position="1"/>
        <end position="24"/>
    </location>
</feature>
<evidence type="ECO:0000313" key="3">
    <source>
        <dbReference type="Proteomes" id="UP000054845"/>
    </source>
</evidence>